<dbReference type="SUPFAM" id="SSF52540">
    <property type="entry name" value="P-loop containing nucleoside triphosphate hydrolases"/>
    <property type="match status" value="1"/>
</dbReference>
<feature type="region of interest" description="Disordered" evidence="5">
    <location>
        <begin position="808"/>
        <end position="831"/>
    </location>
</feature>
<evidence type="ECO:0000256" key="2">
    <source>
        <dbReference type="ARBA" id="ARBA00022801"/>
    </source>
</evidence>
<dbReference type="SMART" id="SM00490">
    <property type="entry name" value="HELICc"/>
    <property type="match status" value="1"/>
</dbReference>
<dbReference type="InterPro" id="IPR007502">
    <property type="entry name" value="Helicase-assoc_dom"/>
</dbReference>
<evidence type="ECO:0000256" key="5">
    <source>
        <dbReference type="SAM" id="MobiDB-lite"/>
    </source>
</evidence>
<feature type="domain" description="Helicase ATP-binding" evidence="6">
    <location>
        <begin position="22"/>
        <end position="182"/>
    </location>
</feature>
<dbReference type="EMBL" id="CP097160">
    <property type="protein sequence ID" value="UQN13920.1"/>
    <property type="molecule type" value="Genomic_DNA"/>
</dbReference>
<dbReference type="Gene3D" id="1.20.120.1080">
    <property type="match status" value="1"/>
</dbReference>
<keyword evidence="2" id="KW-0378">Hydrolase</keyword>
<dbReference type="PROSITE" id="PS51194">
    <property type="entry name" value="HELICASE_CTER"/>
    <property type="match status" value="1"/>
</dbReference>
<keyword evidence="3 8" id="KW-0347">Helicase</keyword>
<dbReference type="Pfam" id="PF08482">
    <property type="entry name" value="HrpB_C"/>
    <property type="match status" value="1"/>
</dbReference>
<dbReference type="InterPro" id="IPR011545">
    <property type="entry name" value="DEAD/DEAH_box_helicase_dom"/>
</dbReference>
<name>A0ABY4MU32_9MICO</name>
<dbReference type="NCBIfam" id="TIGR01970">
    <property type="entry name" value="DEAH_box_HrpB"/>
    <property type="match status" value="1"/>
</dbReference>
<dbReference type="InterPro" id="IPR027417">
    <property type="entry name" value="P-loop_NTPase"/>
</dbReference>
<evidence type="ECO:0000256" key="1">
    <source>
        <dbReference type="ARBA" id="ARBA00022741"/>
    </source>
</evidence>
<protein>
    <submittedName>
        <fullName evidence="8">ATP-dependent helicase HrpB</fullName>
    </submittedName>
</protein>
<gene>
    <name evidence="8" type="primary">hrpB</name>
    <name evidence="8" type="ORF">M3M28_07525</name>
</gene>
<proteinExistence type="predicted"/>
<dbReference type="Pfam" id="PF00271">
    <property type="entry name" value="Helicase_C"/>
    <property type="match status" value="1"/>
</dbReference>
<dbReference type="InterPro" id="IPR013689">
    <property type="entry name" value="RNA_helicase_ATP-dep_HrpB_C"/>
</dbReference>
<dbReference type="Pfam" id="PF00270">
    <property type="entry name" value="DEAD"/>
    <property type="match status" value="1"/>
</dbReference>
<dbReference type="SMART" id="SM00847">
    <property type="entry name" value="HA2"/>
    <property type="match status" value="1"/>
</dbReference>
<dbReference type="PANTHER" id="PTHR43519:SF1">
    <property type="entry name" value="ATP-DEPENDENT RNA HELICASE HRPB"/>
    <property type="match status" value="1"/>
</dbReference>
<dbReference type="InterPro" id="IPR010225">
    <property type="entry name" value="HrpB"/>
</dbReference>
<keyword evidence="4" id="KW-0067">ATP-binding</keyword>
<evidence type="ECO:0000259" key="6">
    <source>
        <dbReference type="PROSITE" id="PS51192"/>
    </source>
</evidence>
<dbReference type="CDD" id="cd18791">
    <property type="entry name" value="SF2_C_RHA"/>
    <property type="match status" value="1"/>
</dbReference>
<reference evidence="8" key="1">
    <citation type="submission" date="2022-05" db="EMBL/GenBank/DDBJ databases">
        <title>Complete genome sequence of toluene-degrading Gulosibacter sediminis strain ACHW.36C.</title>
        <authorList>
            <person name="Wai A.C."/>
            <person name="Lai G.K."/>
            <person name="Griffin S.D."/>
            <person name="Leung F.C."/>
        </authorList>
    </citation>
    <scope>NUCLEOTIDE SEQUENCE [LARGE SCALE GENOMIC DNA]</scope>
    <source>
        <strain evidence="8">ACHW.36C</strain>
    </source>
</reference>
<dbReference type="CDD" id="cd17990">
    <property type="entry name" value="DEXHc_HrpB"/>
    <property type="match status" value="1"/>
</dbReference>
<sequence length="831" mass="88711">MFDLTRIAGGLPAATLLPQLRDALAAPGARAVVAAPPGSGKTTVVPPAVAELAGGRVIVTEPRRIATRAAASRLAQLSGTRLGDAVGYSVRGERRTSADTRVEFVTAGLLVRRLLADPELAGVDAVVLDEVHERSLDSDLALGMLGELGQLRDDLTLVAMSATLDVAAWTELLGPGTRACEVDVAPHPLEVRWAPPPRDVRALDERGVTRDFLAHVTRVSADAIAETGEGSALVFLPGAREVDRVVEGLRARGVTAEPLTGSLSLEEQQRVLRPSGERRAIVATAIAETSLTVPDVRLVIDAGLSREPRIDLARDMAQLVTVSVSQAAATQRAGRAARIGPGRVVRCYAELDWPRLAPAPTPEIASAELTPFALTLAAWGDPDASQLPLPQRPPEAALRRAQATLRNLGALDDSGLTPRGRELASIPAHPRIARALLDAAPRLGAPRAAEYAAAIESDRRAPGGDLAALMRQLRDGRDASAKRWRDDARRLRELVPQAPATAPVGDDAGLAEVIALAYPERLARARGGGYQLASGTGAALPRGSALAGHDWLAVAEAARATTADASGAVIRAAVPIDAESAREFAGPLVRTTTVTQWRDGRVKATRETRLGEILLASSPHTPNPHEARDAVARELERVGLGLLRWSPAADELRRRLALLHRTLGEPWPDVRDDALLGRLDDWFAPELDLLARGSAAASIDLLDPLRRLLPWPEAARLAELAPERVEVPTGSMVRVQYAEHDSDGPPVLAVKLQECFGWLDTPRLVGGRVPVLLHLLSPAQRPLAITDDLASFWSGPYAQVRAEMRGRYPKHPWPEDPLNAPPRRGTTRSGR</sequence>
<dbReference type="InterPro" id="IPR049614">
    <property type="entry name" value="HrpB_DEXH"/>
</dbReference>
<dbReference type="Gene3D" id="3.40.50.300">
    <property type="entry name" value="P-loop containing nucleotide triphosphate hydrolases"/>
    <property type="match status" value="2"/>
</dbReference>
<dbReference type="SMART" id="SM00487">
    <property type="entry name" value="DEXDc"/>
    <property type="match status" value="1"/>
</dbReference>
<dbReference type="PANTHER" id="PTHR43519">
    <property type="entry name" value="ATP-DEPENDENT RNA HELICASE HRPB"/>
    <property type="match status" value="1"/>
</dbReference>
<dbReference type="InterPro" id="IPR014001">
    <property type="entry name" value="Helicase_ATP-bd"/>
</dbReference>
<evidence type="ECO:0000259" key="7">
    <source>
        <dbReference type="PROSITE" id="PS51194"/>
    </source>
</evidence>
<dbReference type="PIRSF" id="PIRSF005496">
    <property type="entry name" value="ATP_hel_hrpB"/>
    <property type="match status" value="1"/>
</dbReference>
<keyword evidence="1" id="KW-0547">Nucleotide-binding</keyword>
<evidence type="ECO:0000313" key="8">
    <source>
        <dbReference type="EMBL" id="UQN13920.1"/>
    </source>
</evidence>
<dbReference type="GO" id="GO:0004386">
    <property type="term" value="F:helicase activity"/>
    <property type="evidence" value="ECO:0007669"/>
    <property type="project" value="UniProtKB-KW"/>
</dbReference>
<evidence type="ECO:0000256" key="3">
    <source>
        <dbReference type="ARBA" id="ARBA00022806"/>
    </source>
</evidence>
<organism evidence="8">
    <name type="scientific">Gulosibacter sediminis</name>
    <dbReference type="NCBI Taxonomy" id="1729695"/>
    <lineage>
        <taxon>Bacteria</taxon>
        <taxon>Bacillati</taxon>
        <taxon>Actinomycetota</taxon>
        <taxon>Actinomycetes</taxon>
        <taxon>Micrococcales</taxon>
        <taxon>Microbacteriaceae</taxon>
        <taxon>Gulosibacter</taxon>
    </lineage>
</organism>
<evidence type="ECO:0000256" key="4">
    <source>
        <dbReference type="ARBA" id="ARBA00022840"/>
    </source>
</evidence>
<accession>A0ABY4MU32</accession>
<dbReference type="InterPro" id="IPR001650">
    <property type="entry name" value="Helicase_C-like"/>
</dbReference>
<dbReference type="PROSITE" id="PS51192">
    <property type="entry name" value="HELICASE_ATP_BIND_1"/>
    <property type="match status" value="1"/>
</dbReference>
<feature type="domain" description="Helicase C-terminal" evidence="7">
    <location>
        <begin position="219"/>
        <end position="380"/>
    </location>
</feature>